<dbReference type="Proteomes" id="UP000602510">
    <property type="component" value="Unassembled WGS sequence"/>
</dbReference>
<evidence type="ECO:0000313" key="9">
    <source>
        <dbReference type="EMBL" id="KAF4038253.1"/>
    </source>
</evidence>
<comment type="subcellular location">
    <subcellularLocation>
        <location evidence="1">Host cell</location>
    </subcellularLocation>
    <subcellularLocation>
        <location evidence="2">Secreted</location>
    </subcellularLocation>
</comment>
<keyword evidence="6" id="KW-0843">Virulence</keyword>
<evidence type="ECO:0000256" key="4">
    <source>
        <dbReference type="ARBA" id="ARBA00022525"/>
    </source>
</evidence>
<proteinExistence type="inferred from homology"/>
<evidence type="ECO:0000256" key="7">
    <source>
        <dbReference type="SAM" id="SignalP"/>
    </source>
</evidence>
<keyword evidence="5 7" id="KW-0732">Signal</keyword>
<evidence type="ECO:0000256" key="6">
    <source>
        <dbReference type="ARBA" id="ARBA00023026"/>
    </source>
</evidence>
<keyword evidence="4" id="KW-0964">Secreted</keyword>
<evidence type="ECO:0000256" key="2">
    <source>
        <dbReference type="ARBA" id="ARBA00004613"/>
    </source>
</evidence>
<sequence length="381" mass="43313">MRVHYIAVLVGVLATSAHAELARPDSSRTTSTYAHSLTFGRTGVSSRRGQRAHTPSFDSEERGILDGIPYLDDLLKNFWKRETGWTPIDKLIKNVSLSPKVSEMLKAKKPMDTSEAFKALEVEKATGNLFESQQWKDWAVYVIKSSKNDPDEAVASTIPNSIFETLKLNDKADDFLGSPQFATWTSFLKAYNQKNEKNIKELDILIQFFKVDGLTKMISSADNINNPRTLQYLDELMPRWLDRPTHPQHIFTIMRLDEAGADLLTNPLLSRWVKYMEGFNKEFPFAQTSIIKTLTKNYGDEKLAAMLQSATKASDENTAKIANNLQQSQFKHWMADKLTPDDLFKTVLKLESTSSPNANIWRAYYNAYDEAFPGKLFSFDP</sequence>
<gene>
    <name evidence="9" type="ORF">GN244_ATG09598</name>
    <name evidence="10" type="ORF">GN958_ATG15225</name>
</gene>
<accession>A0A833WDG9</accession>
<evidence type="ECO:0000256" key="5">
    <source>
        <dbReference type="ARBA" id="ARBA00022729"/>
    </source>
</evidence>
<dbReference type="Pfam" id="PF22748">
    <property type="entry name" value="PexRD54_WY"/>
    <property type="match status" value="1"/>
</dbReference>
<evidence type="ECO:0000313" key="10">
    <source>
        <dbReference type="EMBL" id="KAF4135592.1"/>
    </source>
</evidence>
<comment type="caution">
    <text evidence="9">The sequence shown here is derived from an EMBL/GenBank/DDBJ whole genome shotgun (WGS) entry which is preliminary data.</text>
</comment>
<evidence type="ECO:0000259" key="8">
    <source>
        <dbReference type="Pfam" id="PF22748"/>
    </source>
</evidence>
<feature type="chain" id="PRO_5036239850" description="RxLR effector PexRD54 WY domain-containing protein" evidence="7">
    <location>
        <begin position="20"/>
        <end position="381"/>
    </location>
</feature>
<feature type="domain" description="RxLR effector PexRD54 WY" evidence="8">
    <location>
        <begin position="239"/>
        <end position="275"/>
    </location>
</feature>
<reference evidence="9" key="1">
    <citation type="submission" date="2020-04" db="EMBL/GenBank/DDBJ databases">
        <title>Hybrid Assembly of Korean Phytophthora infestans isolates.</title>
        <authorList>
            <person name="Prokchorchik M."/>
            <person name="Lee Y."/>
            <person name="Seo J."/>
            <person name="Cho J.-H."/>
            <person name="Park Y.-E."/>
            <person name="Jang D.-C."/>
            <person name="Im J.-S."/>
            <person name="Choi J.-G."/>
            <person name="Park H.-J."/>
            <person name="Lee G.-B."/>
            <person name="Lee Y.-G."/>
            <person name="Hong S.-Y."/>
            <person name="Cho K."/>
            <person name="Sohn K.H."/>
        </authorList>
    </citation>
    <scope>NUCLEOTIDE SEQUENCE</scope>
    <source>
        <strain evidence="9">KR_1_A1</strain>
        <strain evidence="10">KR_2_A2</strain>
    </source>
</reference>
<dbReference type="GO" id="GO:0043657">
    <property type="term" value="C:host cell"/>
    <property type="evidence" value="ECO:0007669"/>
    <property type="project" value="UniProtKB-SubCell"/>
</dbReference>
<name>A0A833WDG9_PHYIN</name>
<dbReference type="Proteomes" id="UP000704712">
    <property type="component" value="Unassembled WGS sequence"/>
</dbReference>
<dbReference type="GO" id="GO:0005576">
    <property type="term" value="C:extracellular region"/>
    <property type="evidence" value="ECO:0007669"/>
    <property type="project" value="UniProtKB-SubCell"/>
</dbReference>
<evidence type="ECO:0000256" key="3">
    <source>
        <dbReference type="ARBA" id="ARBA00010400"/>
    </source>
</evidence>
<evidence type="ECO:0000256" key="1">
    <source>
        <dbReference type="ARBA" id="ARBA00004340"/>
    </source>
</evidence>
<keyword evidence="11" id="KW-1185">Reference proteome</keyword>
<dbReference type="InterPro" id="IPR054463">
    <property type="entry name" value="PexRD54_WY"/>
</dbReference>
<dbReference type="EMBL" id="WSZM01000205">
    <property type="protein sequence ID" value="KAF4038253.1"/>
    <property type="molecule type" value="Genomic_DNA"/>
</dbReference>
<dbReference type="AlphaFoldDB" id="A0A833WDG9"/>
<protein>
    <recommendedName>
        <fullName evidence="8">RxLR effector PexRD54 WY domain-containing protein</fullName>
    </recommendedName>
</protein>
<comment type="similarity">
    <text evidence="3">Belongs to the RxLR effector family.</text>
</comment>
<feature type="signal peptide" evidence="7">
    <location>
        <begin position="1"/>
        <end position="19"/>
    </location>
</feature>
<evidence type="ECO:0000313" key="11">
    <source>
        <dbReference type="Proteomes" id="UP000602510"/>
    </source>
</evidence>
<organism evidence="9 11">
    <name type="scientific">Phytophthora infestans</name>
    <name type="common">Potato late blight agent</name>
    <name type="synonym">Botrytis infestans</name>
    <dbReference type="NCBI Taxonomy" id="4787"/>
    <lineage>
        <taxon>Eukaryota</taxon>
        <taxon>Sar</taxon>
        <taxon>Stramenopiles</taxon>
        <taxon>Oomycota</taxon>
        <taxon>Peronosporomycetes</taxon>
        <taxon>Peronosporales</taxon>
        <taxon>Peronosporaceae</taxon>
        <taxon>Phytophthora</taxon>
    </lineage>
</organism>
<dbReference type="EMBL" id="JAACNO010002107">
    <property type="protein sequence ID" value="KAF4135592.1"/>
    <property type="molecule type" value="Genomic_DNA"/>
</dbReference>